<evidence type="ECO:0000256" key="2">
    <source>
        <dbReference type="ARBA" id="ARBA00004141"/>
    </source>
</evidence>
<keyword evidence="5 9" id="KW-0812">Transmembrane</keyword>
<dbReference type="OrthoDB" id="10260614at2759"/>
<name>A0A3L8DCW6_OOCBI</name>
<organism evidence="11 12">
    <name type="scientific">Ooceraea biroi</name>
    <name type="common">Clonal raider ant</name>
    <name type="synonym">Cerapachys biroi</name>
    <dbReference type="NCBI Taxonomy" id="2015173"/>
    <lineage>
        <taxon>Eukaryota</taxon>
        <taxon>Metazoa</taxon>
        <taxon>Ecdysozoa</taxon>
        <taxon>Arthropoda</taxon>
        <taxon>Hexapoda</taxon>
        <taxon>Insecta</taxon>
        <taxon>Pterygota</taxon>
        <taxon>Neoptera</taxon>
        <taxon>Endopterygota</taxon>
        <taxon>Hymenoptera</taxon>
        <taxon>Apocrita</taxon>
        <taxon>Aculeata</taxon>
        <taxon>Formicoidea</taxon>
        <taxon>Formicidae</taxon>
        <taxon>Dorylinae</taxon>
        <taxon>Ooceraea</taxon>
    </lineage>
</organism>
<evidence type="ECO:0000256" key="4">
    <source>
        <dbReference type="ARBA" id="ARBA00013039"/>
    </source>
</evidence>
<evidence type="ECO:0000259" key="10">
    <source>
        <dbReference type="Pfam" id="PF01694"/>
    </source>
</evidence>
<comment type="catalytic activity">
    <reaction evidence="1">
        <text>Cleaves type-1 transmembrane domains using a catalytic dyad composed of serine and histidine that are contributed by different transmembrane domains.</text>
        <dbReference type="EC" id="3.4.21.105"/>
    </reaction>
</comment>
<dbReference type="EMBL" id="QOIP01000010">
    <property type="protein sequence ID" value="RLU18171.1"/>
    <property type="molecule type" value="Genomic_DNA"/>
</dbReference>
<comment type="subcellular location">
    <subcellularLocation>
        <location evidence="2">Membrane</location>
        <topology evidence="2">Multi-pass membrane protein</topology>
    </subcellularLocation>
</comment>
<evidence type="ECO:0000256" key="3">
    <source>
        <dbReference type="ARBA" id="ARBA00009045"/>
    </source>
</evidence>
<dbReference type="InterPro" id="IPR050925">
    <property type="entry name" value="Rhomboid_protease_S54"/>
</dbReference>
<dbReference type="Gene3D" id="1.20.1540.10">
    <property type="entry name" value="Rhomboid-like"/>
    <property type="match status" value="1"/>
</dbReference>
<feature type="transmembrane region" description="Helical" evidence="9">
    <location>
        <begin position="259"/>
        <end position="278"/>
    </location>
</feature>
<evidence type="ECO:0000313" key="11">
    <source>
        <dbReference type="EMBL" id="RLU18171.1"/>
    </source>
</evidence>
<keyword evidence="7 9" id="KW-1133">Transmembrane helix</keyword>
<dbReference type="Proteomes" id="UP000279307">
    <property type="component" value="Chromosome 10"/>
</dbReference>
<feature type="transmembrane region" description="Helical" evidence="9">
    <location>
        <begin position="205"/>
        <end position="224"/>
    </location>
</feature>
<protein>
    <recommendedName>
        <fullName evidence="4">rhomboid protease</fullName>
        <ecNumber evidence="4">3.4.21.105</ecNumber>
    </recommendedName>
</protein>
<dbReference type="GO" id="GO:0016020">
    <property type="term" value="C:membrane"/>
    <property type="evidence" value="ECO:0007669"/>
    <property type="project" value="UniProtKB-SubCell"/>
</dbReference>
<comment type="caution">
    <text evidence="11">The sequence shown here is derived from an EMBL/GenBank/DDBJ whole genome shotgun (WGS) entry which is preliminary data.</text>
</comment>
<keyword evidence="6" id="KW-0378">Hydrolase</keyword>
<dbReference type="FunFam" id="1.20.1540.10:FF:000012">
    <property type="entry name" value="Rhomboid family protein"/>
    <property type="match status" value="1"/>
</dbReference>
<evidence type="ECO:0000256" key="6">
    <source>
        <dbReference type="ARBA" id="ARBA00022801"/>
    </source>
</evidence>
<dbReference type="InterPro" id="IPR035952">
    <property type="entry name" value="Rhomboid-like_sf"/>
</dbReference>
<accession>A0A3L8DCW6</accession>
<feature type="domain" description="Peptidase S54 rhomboid" evidence="10">
    <location>
        <begin position="169"/>
        <end position="306"/>
    </location>
</feature>
<feature type="transmembrane region" description="Helical" evidence="9">
    <location>
        <begin position="233"/>
        <end position="253"/>
    </location>
</feature>
<comment type="similarity">
    <text evidence="3">Belongs to the peptidase S54 family.</text>
</comment>
<dbReference type="InterPro" id="IPR022764">
    <property type="entry name" value="Peptidase_S54_rhomboid_dom"/>
</dbReference>
<evidence type="ECO:0000256" key="7">
    <source>
        <dbReference type="ARBA" id="ARBA00022989"/>
    </source>
</evidence>
<sequence>MTIRTLLFLGDSANKCFFTTVRCCRSKLQTSQYRQARNLRFRVKQSEESAPNIQLEHGVIQPSRLWKHLGFTVMVSGASIAGAAIWEYERIRAQTYNIIYRYRQTRVNRTGLRGKVETWWRNLSESQRVFLPILFINAVVYLAWRVPALQKTMLRYFSTSPSTSSSCLSMVLSIFSHYSILHLAANMFVLNSFSSIAVSSLGKEQFLALYLSSGVISTFTSHLYKTMMRAPNVSLGASGAIMGIFGFVCTQYPDLNINIIFLPMFPFTAGIAIKSIMAIDVTGCLLRWRYLDHAAHLGGALFGIFWYAWGNAHIWQKREPLLNFWHKFRKSQ</sequence>
<dbReference type="Pfam" id="PF01694">
    <property type="entry name" value="Rhomboid"/>
    <property type="match status" value="1"/>
</dbReference>
<evidence type="ECO:0000256" key="8">
    <source>
        <dbReference type="ARBA" id="ARBA00023136"/>
    </source>
</evidence>
<dbReference type="EC" id="3.4.21.105" evidence="4"/>
<dbReference type="SUPFAM" id="SSF144091">
    <property type="entry name" value="Rhomboid-like"/>
    <property type="match status" value="1"/>
</dbReference>
<reference evidence="11 12" key="1">
    <citation type="journal article" date="2018" name="Genome Res.">
        <title>The genomic architecture and molecular evolution of ant odorant receptors.</title>
        <authorList>
            <person name="McKenzie S.K."/>
            <person name="Kronauer D.J.C."/>
        </authorList>
    </citation>
    <scope>NUCLEOTIDE SEQUENCE [LARGE SCALE GENOMIC DNA]</scope>
    <source>
        <strain evidence="11">Clonal line C1</strain>
    </source>
</reference>
<evidence type="ECO:0000256" key="5">
    <source>
        <dbReference type="ARBA" id="ARBA00022692"/>
    </source>
</evidence>
<feature type="transmembrane region" description="Helical" evidence="9">
    <location>
        <begin position="290"/>
        <end position="309"/>
    </location>
</feature>
<keyword evidence="8 9" id="KW-0472">Membrane</keyword>
<dbReference type="AlphaFoldDB" id="A0A3L8DCW6"/>
<evidence type="ECO:0000256" key="9">
    <source>
        <dbReference type="SAM" id="Phobius"/>
    </source>
</evidence>
<feature type="transmembrane region" description="Helical" evidence="9">
    <location>
        <begin position="129"/>
        <end position="146"/>
    </location>
</feature>
<evidence type="ECO:0000313" key="12">
    <source>
        <dbReference type="Proteomes" id="UP000279307"/>
    </source>
</evidence>
<dbReference type="GO" id="GO:0004252">
    <property type="term" value="F:serine-type endopeptidase activity"/>
    <property type="evidence" value="ECO:0007669"/>
    <property type="project" value="InterPro"/>
</dbReference>
<evidence type="ECO:0000256" key="1">
    <source>
        <dbReference type="ARBA" id="ARBA00000156"/>
    </source>
</evidence>
<gene>
    <name evidence="11" type="ORF">DMN91_010414</name>
</gene>
<dbReference type="PANTHER" id="PTHR43731:SF14">
    <property type="entry name" value="PRESENILIN-ASSOCIATED RHOMBOID-LIKE PROTEIN, MITOCHONDRIAL"/>
    <property type="match status" value="1"/>
</dbReference>
<dbReference type="GO" id="GO:0006465">
    <property type="term" value="P:signal peptide processing"/>
    <property type="evidence" value="ECO:0007669"/>
    <property type="project" value="TreeGrafter"/>
</dbReference>
<feature type="transmembrane region" description="Helical" evidence="9">
    <location>
        <begin position="167"/>
        <end position="185"/>
    </location>
</feature>
<proteinExistence type="inferred from homology"/>
<dbReference type="PANTHER" id="PTHR43731">
    <property type="entry name" value="RHOMBOID PROTEASE"/>
    <property type="match status" value="1"/>
</dbReference>